<dbReference type="GO" id="GO:0009002">
    <property type="term" value="F:serine-type D-Ala-D-Ala carboxypeptidase activity"/>
    <property type="evidence" value="ECO:0007669"/>
    <property type="project" value="UniProtKB-EC"/>
</dbReference>
<evidence type="ECO:0000259" key="11">
    <source>
        <dbReference type="Pfam" id="PF00768"/>
    </source>
</evidence>
<protein>
    <submittedName>
        <fullName evidence="12">D-alanyl-D-alanine carboxypeptidase DacC</fullName>
        <ecNumber evidence="12">3.4.16.4</ecNumber>
    </submittedName>
</protein>
<keyword evidence="2" id="KW-0732">Signal</keyword>
<dbReference type="PANTHER" id="PTHR21581">
    <property type="entry name" value="D-ALANYL-D-ALANINE CARBOXYPEPTIDASE"/>
    <property type="match status" value="1"/>
</dbReference>
<reference evidence="12 13" key="1">
    <citation type="submission" date="2020-04" db="EMBL/GenBank/DDBJ databases">
        <authorList>
            <consortium name="Desulfovibrio sp. FSS-1 genome sequencing consortium"/>
            <person name="Shimoshige H."/>
            <person name="Kobayashi H."/>
            <person name="Maekawa T."/>
        </authorList>
    </citation>
    <scope>NUCLEOTIDE SEQUENCE [LARGE SCALE GENOMIC DNA]</scope>
    <source>
        <strain evidence="12 13">SIID29052-01</strain>
    </source>
</reference>
<dbReference type="Proteomes" id="UP000494245">
    <property type="component" value="Unassembled WGS sequence"/>
</dbReference>
<evidence type="ECO:0000256" key="1">
    <source>
        <dbReference type="ARBA" id="ARBA00007164"/>
    </source>
</evidence>
<dbReference type="InterPro" id="IPR018044">
    <property type="entry name" value="Peptidase_S11"/>
</dbReference>
<dbReference type="AlphaFoldDB" id="A0A6V8LKM9"/>
<dbReference type="Gene3D" id="3.40.710.10">
    <property type="entry name" value="DD-peptidase/beta-lactamase superfamily"/>
    <property type="match status" value="1"/>
</dbReference>
<feature type="active site" description="Proton acceptor" evidence="7">
    <location>
        <position position="120"/>
    </location>
</feature>
<dbReference type="GO" id="GO:0008360">
    <property type="term" value="P:regulation of cell shape"/>
    <property type="evidence" value="ECO:0007669"/>
    <property type="project" value="UniProtKB-KW"/>
</dbReference>
<gene>
    <name evidence="12" type="primary">dacC_1</name>
    <name evidence="12" type="ORF">NNJEOMEG_01083</name>
</gene>
<feature type="active site" evidence="7">
    <location>
        <position position="177"/>
    </location>
</feature>
<keyword evidence="12" id="KW-0121">Carboxypeptidase</keyword>
<evidence type="ECO:0000256" key="5">
    <source>
        <dbReference type="ARBA" id="ARBA00022984"/>
    </source>
</evidence>
<sequence>MKASVHWRTAWPVLLCLALASFLAVSVSPVESLARSSSKKEQSVKRSKAEKSVSASSPRSKSSRKKRSAERAAASRAPAPEDKQELRLNVKAAILMNMNNGKIYYEHDADERIAPASVTKVLTLYLIREAMAQGWLGPNTPIPISTAAVRTGGSTMSLHKGEKVPLSEIIKGISVVSANNACVAVAETMGKGDVRRFVALMNAKAKSLGMTRSTFMTPNGLPASGQLTTARDLARLSAAYLRRFPESLVIHSMTSHTYHGVTHRNANSLLGRYDGVDGLKTGFVCASGYNISATAKRGNTRLIAVVLGARNPIVREVETARLLEYGFQKASEDASAPAKPARKPRRQRDGES</sequence>
<dbReference type="RefSeq" id="WP_217270482.1">
    <property type="nucleotide sequence ID" value="NZ_BLTE01000003.1"/>
</dbReference>
<comment type="similarity">
    <text evidence="1 9">Belongs to the peptidase S11 family.</text>
</comment>
<evidence type="ECO:0000313" key="13">
    <source>
        <dbReference type="Proteomes" id="UP000494245"/>
    </source>
</evidence>
<evidence type="ECO:0000256" key="4">
    <source>
        <dbReference type="ARBA" id="ARBA00022960"/>
    </source>
</evidence>
<dbReference type="GO" id="GO:0009252">
    <property type="term" value="P:peptidoglycan biosynthetic process"/>
    <property type="evidence" value="ECO:0007669"/>
    <property type="project" value="UniProtKB-KW"/>
</dbReference>
<evidence type="ECO:0000256" key="2">
    <source>
        <dbReference type="ARBA" id="ARBA00022729"/>
    </source>
</evidence>
<feature type="domain" description="Peptidase S11 D-alanyl-D-alanine carboxypeptidase A N-terminal" evidence="11">
    <location>
        <begin position="85"/>
        <end position="310"/>
    </location>
</feature>
<dbReference type="Pfam" id="PF00768">
    <property type="entry name" value="Peptidase_S11"/>
    <property type="match status" value="1"/>
</dbReference>
<evidence type="ECO:0000256" key="10">
    <source>
        <dbReference type="SAM" id="MobiDB-lite"/>
    </source>
</evidence>
<comment type="caution">
    <text evidence="12">The sequence shown here is derived from an EMBL/GenBank/DDBJ whole genome shotgun (WGS) entry which is preliminary data.</text>
</comment>
<keyword evidence="13" id="KW-1185">Reference proteome</keyword>
<feature type="region of interest" description="Disordered" evidence="10">
    <location>
        <begin position="34"/>
        <end position="83"/>
    </location>
</feature>
<keyword evidence="6" id="KW-0961">Cell wall biogenesis/degradation</keyword>
<dbReference type="PANTHER" id="PTHR21581:SF6">
    <property type="entry name" value="TRAFFICKING PROTEIN PARTICLE COMPLEX SUBUNIT 12"/>
    <property type="match status" value="1"/>
</dbReference>
<dbReference type="EMBL" id="BLTE01000003">
    <property type="protein sequence ID" value="GFK93252.1"/>
    <property type="molecule type" value="Genomic_DNA"/>
</dbReference>
<keyword evidence="3 12" id="KW-0378">Hydrolase</keyword>
<proteinExistence type="inferred from homology"/>
<dbReference type="SUPFAM" id="SSF56601">
    <property type="entry name" value="beta-lactamase/transpeptidase-like"/>
    <property type="match status" value="1"/>
</dbReference>
<evidence type="ECO:0000256" key="7">
    <source>
        <dbReference type="PIRSR" id="PIRSR618044-1"/>
    </source>
</evidence>
<evidence type="ECO:0000313" key="12">
    <source>
        <dbReference type="EMBL" id="GFK93252.1"/>
    </source>
</evidence>
<feature type="compositionally biased region" description="Basic and acidic residues" evidence="10">
    <location>
        <begin position="38"/>
        <end position="51"/>
    </location>
</feature>
<keyword evidence="4" id="KW-0133">Cell shape</keyword>
<name>A0A6V8LKM9_9BACT</name>
<accession>A0A6V8LKM9</accession>
<evidence type="ECO:0000256" key="9">
    <source>
        <dbReference type="RuleBase" id="RU004016"/>
    </source>
</evidence>
<organism evidence="12 13">
    <name type="scientific">Fundidesulfovibrio magnetotacticus</name>
    <dbReference type="NCBI Taxonomy" id="2730080"/>
    <lineage>
        <taxon>Bacteria</taxon>
        <taxon>Pseudomonadati</taxon>
        <taxon>Thermodesulfobacteriota</taxon>
        <taxon>Desulfovibrionia</taxon>
        <taxon>Desulfovibrionales</taxon>
        <taxon>Desulfovibrionaceae</taxon>
        <taxon>Fundidesulfovibrio</taxon>
    </lineage>
</organism>
<dbReference type="EC" id="3.4.16.4" evidence="12"/>
<reference evidence="12 13" key="2">
    <citation type="submission" date="2020-05" db="EMBL/GenBank/DDBJ databases">
        <title>Draft genome sequence of Desulfovibrio sp. strainFSS-1.</title>
        <authorList>
            <person name="Shimoshige H."/>
            <person name="Kobayashi H."/>
            <person name="Maekawa T."/>
        </authorList>
    </citation>
    <scope>NUCLEOTIDE SEQUENCE [LARGE SCALE GENOMIC DNA]</scope>
    <source>
        <strain evidence="12 13">SIID29052-01</strain>
    </source>
</reference>
<evidence type="ECO:0000256" key="3">
    <source>
        <dbReference type="ARBA" id="ARBA00022801"/>
    </source>
</evidence>
<keyword evidence="5" id="KW-0573">Peptidoglycan synthesis</keyword>
<dbReference type="InterPro" id="IPR012338">
    <property type="entry name" value="Beta-lactam/transpept-like"/>
</dbReference>
<evidence type="ECO:0000256" key="6">
    <source>
        <dbReference type="ARBA" id="ARBA00023316"/>
    </source>
</evidence>
<feature type="binding site" evidence="8">
    <location>
        <position position="280"/>
    </location>
    <ligand>
        <name>substrate</name>
    </ligand>
</feature>
<dbReference type="GO" id="GO:0006508">
    <property type="term" value="P:proteolysis"/>
    <property type="evidence" value="ECO:0007669"/>
    <property type="project" value="InterPro"/>
</dbReference>
<dbReference type="GO" id="GO:0071555">
    <property type="term" value="P:cell wall organization"/>
    <property type="evidence" value="ECO:0007669"/>
    <property type="project" value="UniProtKB-KW"/>
</dbReference>
<feature type="region of interest" description="Disordered" evidence="10">
    <location>
        <begin position="329"/>
        <end position="352"/>
    </location>
</feature>
<dbReference type="PRINTS" id="PR00725">
    <property type="entry name" value="DADACBPTASE1"/>
</dbReference>
<dbReference type="InterPro" id="IPR001967">
    <property type="entry name" value="Peptidase_S11_N"/>
</dbReference>
<keyword evidence="12" id="KW-0645">Protease</keyword>
<evidence type="ECO:0000256" key="8">
    <source>
        <dbReference type="PIRSR" id="PIRSR618044-2"/>
    </source>
</evidence>
<feature type="active site" description="Acyl-ester intermediate" evidence="7">
    <location>
        <position position="117"/>
    </location>
</feature>